<proteinExistence type="predicted"/>
<dbReference type="EMBL" id="UINC01036975">
    <property type="protein sequence ID" value="SVB31756.1"/>
    <property type="molecule type" value="Genomic_DNA"/>
</dbReference>
<organism evidence="1">
    <name type="scientific">marine metagenome</name>
    <dbReference type="NCBI Taxonomy" id="408172"/>
    <lineage>
        <taxon>unclassified sequences</taxon>
        <taxon>metagenomes</taxon>
        <taxon>ecological metagenomes</taxon>
    </lineage>
</organism>
<dbReference type="PROSITE" id="PS51257">
    <property type="entry name" value="PROKAR_LIPOPROTEIN"/>
    <property type="match status" value="1"/>
</dbReference>
<reference evidence="1" key="1">
    <citation type="submission" date="2018-05" db="EMBL/GenBank/DDBJ databases">
        <authorList>
            <person name="Lanie J.A."/>
            <person name="Ng W.-L."/>
            <person name="Kazmierczak K.M."/>
            <person name="Andrzejewski T.M."/>
            <person name="Davidsen T.M."/>
            <person name="Wayne K.J."/>
            <person name="Tettelin H."/>
            <person name="Glass J.I."/>
            <person name="Rusch D."/>
            <person name="Podicherti R."/>
            <person name="Tsui H.-C.T."/>
            <person name="Winkler M.E."/>
        </authorList>
    </citation>
    <scope>NUCLEOTIDE SEQUENCE</scope>
</reference>
<protein>
    <submittedName>
        <fullName evidence="1">Uncharacterized protein</fullName>
    </submittedName>
</protein>
<dbReference type="AlphaFoldDB" id="A0A382CZT7"/>
<name>A0A382CZT7_9ZZZZ</name>
<sequence length="159" mass="18179">MKLLIQMLFFISLFLFSCQNDYEKVEVNDIAIKTGIFFGFCGGYCKSEVEIVNRDVVFIASSWSDPNYPDTMLNGNISIQEWDSLIESVDMDSLVSLDDIIGCPDCADGGGEWIEITKVDTLKRVTFEYGKTVESIQSLIEKVRVIRERFYCEMFPENC</sequence>
<evidence type="ECO:0000313" key="1">
    <source>
        <dbReference type="EMBL" id="SVB31756.1"/>
    </source>
</evidence>
<accession>A0A382CZT7</accession>
<gene>
    <name evidence="1" type="ORF">METZ01_LOCUS184610</name>
</gene>